<sequence>MYKEGVHLLRKVSWIALISIFFCLCPLFAGSAWAEDVAIELVEKLQGSTAFCWGTDCLVWLVHYPEDIVDPWVSIEAKRQGFGEQDKEKYRRAFVKDLRLDESEPFLLTIYNFGIKPLSLNPLSEHLFLKKDGENLSLLAYDSSFDEPIYGLLQGLVYFPKIDAEEFTVLLGGLEPREMLFPFGSKTLQAEADIQKHTKAEETWHGSENAGEKPEFEKIVVELPAKHTVESDDKETGMKEKKAPDETIPSEKEDVAGESDKIVVPRIPPGPDPLLRVQEPQETDTDVLLKNILKDIEKETSMTKEEVVRLFVESWIAGDTETMYELLSTESQNAYSFEDFKKAAMESNIRWAFSDGYDLAWINDNRVKISGIQKMLLLKVERSKVLGVVEERRRWRIVW</sequence>
<dbReference type="AlphaFoldDB" id="A0A0T5X896"/>
<comment type="caution">
    <text evidence="2">The sequence shown here is derived from an EMBL/GenBank/DDBJ whole genome shotgun (WGS) entry which is preliminary data.</text>
</comment>
<organism evidence="2 3">
    <name type="scientific">Acetomicrobium hydrogeniformans ATCC BAA-1850</name>
    <dbReference type="NCBI Taxonomy" id="592015"/>
    <lineage>
        <taxon>Bacteria</taxon>
        <taxon>Thermotogati</taxon>
        <taxon>Synergistota</taxon>
        <taxon>Synergistia</taxon>
        <taxon>Synergistales</taxon>
        <taxon>Acetomicrobiaceae</taxon>
        <taxon>Acetomicrobium</taxon>
    </lineage>
</organism>
<dbReference type="STRING" id="592015.HMPREF1705_03901"/>
<dbReference type="EMBL" id="ACJX03000001">
    <property type="protein sequence ID" value="KRT34663.1"/>
    <property type="molecule type" value="Genomic_DNA"/>
</dbReference>
<name>A0A0T5X896_9BACT</name>
<evidence type="ECO:0000313" key="3">
    <source>
        <dbReference type="Proteomes" id="UP000005273"/>
    </source>
</evidence>
<accession>A0A0T5X896</accession>
<dbReference type="Proteomes" id="UP000005273">
    <property type="component" value="Unassembled WGS sequence"/>
</dbReference>
<keyword evidence="3" id="KW-1185">Reference proteome</keyword>
<gene>
    <name evidence="2" type="ORF">HMPREF1705_03901</name>
</gene>
<evidence type="ECO:0000313" key="2">
    <source>
        <dbReference type="EMBL" id="KRT34663.1"/>
    </source>
</evidence>
<protein>
    <submittedName>
        <fullName evidence="2">Uncharacterized protein</fullName>
    </submittedName>
</protein>
<evidence type="ECO:0000256" key="1">
    <source>
        <dbReference type="SAM" id="MobiDB-lite"/>
    </source>
</evidence>
<reference evidence="3" key="1">
    <citation type="submission" date="2012-09" db="EMBL/GenBank/DDBJ databases">
        <authorList>
            <person name="Weinstock G."/>
            <person name="Sodergren E."/>
            <person name="Clifton S."/>
            <person name="Fulton L."/>
            <person name="Fulton B."/>
            <person name="Courtney L."/>
            <person name="Fronick C."/>
            <person name="Harrison M."/>
            <person name="Strong C."/>
            <person name="Farmer C."/>
            <person name="Delehaunty K."/>
            <person name="Markovic C."/>
            <person name="Hall O."/>
            <person name="Minx P."/>
            <person name="Tomlinson C."/>
            <person name="Mitreva M."/>
            <person name="Nelson J."/>
            <person name="Hou S."/>
            <person name="Wollam A."/>
            <person name="Pepin K.H."/>
            <person name="Johnson M."/>
            <person name="Bhonagiri V."/>
            <person name="Nash W.E."/>
            <person name="Suruliraj S."/>
            <person name="Warren W."/>
            <person name="Chinwalla A."/>
            <person name="Mardis E.R."/>
            <person name="Wilson R.K."/>
        </authorList>
    </citation>
    <scope>NUCLEOTIDE SEQUENCE [LARGE SCALE GENOMIC DNA]</scope>
    <source>
        <strain evidence="3">OS1</strain>
    </source>
</reference>
<proteinExistence type="predicted"/>
<dbReference type="eggNOG" id="ENOG502ZRQT">
    <property type="taxonomic scope" value="Bacteria"/>
</dbReference>
<feature type="region of interest" description="Disordered" evidence="1">
    <location>
        <begin position="228"/>
        <end position="257"/>
    </location>
</feature>